<keyword evidence="9 10" id="KW-0472">Membrane</keyword>
<evidence type="ECO:0000256" key="6">
    <source>
        <dbReference type="ARBA" id="ARBA00022692"/>
    </source>
</evidence>
<evidence type="ECO:0000256" key="2">
    <source>
        <dbReference type="ARBA" id="ARBA00006555"/>
    </source>
</evidence>
<keyword evidence="4" id="KW-1003">Cell membrane</keyword>
<feature type="transmembrane region" description="Helical" evidence="10">
    <location>
        <begin position="12"/>
        <end position="30"/>
    </location>
</feature>
<dbReference type="SUPFAM" id="SSF74653">
    <property type="entry name" value="TolA/TonB C-terminal domain"/>
    <property type="match status" value="1"/>
</dbReference>
<dbReference type="InterPro" id="IPR006260">
    <property type="entry name" value="TonB/TolA_C"/>
</dbReference>
<evidence type="ECO:0000256" key="4">
    <source>
        <dbReference type="ARBA" id="ARBA00022475"/>
    </source>
</evidence>
<evidence type="ECO:0000256" key="5">
    <source>
        <dbReference type="ARBA" id="ARBA00022519"/>
    </source>
</evidence>
<dbReference type="Gene3D" id="3.30.1150.10">
    <property type="match status" value="1"/>
</dbReference>
<keyword evidence="6 10" id="KW-0812">Transmembrane</keyword>
<evidence type="ECO:0000256" key="1">
    <source>
        <dbReference type="ARBA" id="ARBA00004383"/>
    </source>
</evidence>
<dbReference type="RefSeq" id="WP_306848848.1">
    <property type="nucleotide sequence ID" value="NZ_JAUSSK010000002.1"/>
</dbReference>
<dbReference type="Proteomes" id="UP001237737">
    <property type="component" value="Unassembled WGS sequence"/>
</dbReference>
<sequence>MLTLRSSTSLSALALVMGIAGTSWLTALTYERAPMTRRLAEVTLPTAAPALVSKTVSRIAPSPVVAVADAASRSHHAVARIPGPRVAPVQTTTPIPATEPLVPVYMPSPRYPMSALRAGREGKVVLSVTVTPEGDVTSVTVGHSSGDIDLDRAAEDAVRGWRFAAADRPSRYTADLPVNFELTRTY</sequence>
<dbReference type="InterPro" id="IPR051045">
    <property type="entry name" value="TonB-dependent_transducer"/>
</dbReference>
<dbReference type="PANTHER" id="PTHR33446:SF2">
    <property type="entry name" value="PROTEIN TONB"/>
    <property type="match status" value="1"/>
</dbReference>
<evidence type="ECO:0000256" key="3">
    <source>
        <dbReference type="ARBA" id="ARBA00022448"/>
    </source>
</evidence>
<feature type="domain" description="TonB C-terminal" evidence="11">
    <location>
        <begin position="96"/>
        <end position="186"/>
    </location>
</feature>
<keyword evidence="8 10" id="KW-1133">Transmembrane helix</keyword>
<accession>A0ABT9SYQ2</accession>
<dbReference type="Pfam" id="PF03544">
    <property type="entry name" value="TonB_C"/>
    <property type="match status" value="1"/>
</dbReference>
<dbReference type="PANTHER" id="PTHR33446">
    <property type="entry name" value="PROTEIN TONB-RELATED"/>
    <property type="match status" value="1"/>
</dbReference>
<keyword evidence="13" id="KW-1185">Reference proteome</keyword>
<dbReference type="NCBIfam" id="TIGR01352">
    <property type="entry name" value="tonB_Cterm"/>
    <property type="match status" value="1"/>
</dbReference>
<evidence type="ECO:0000256" key="8">
    <source>
        <dbReference type="ARBA" id="ARBA00022989"/>
    </source>
</evidence>
<protein>
    <submittedName>
        <fullName evidence="12">Protein TonB</fullName>
    </submittedName>
</protein>
<evidence type="ECO:0000256" key="7">
    <source>
        <dbReference type="ARBA" id="ARBA00022927"/>
    </source>
</evidence>
<dbReference type="EMBL" id="JAUSSK010000002">
    <property type="protein sequence ID" value="MDQ0009443.1"/>
    <property type="molecule type" value="Genomic_DNA"/>
</dbReference>
<name>A0ABT9SYQ2_9GAMM</name>
<evidence type="ECO:0000256" key="9">
    <source>
        <dbReference type="ARBA" id="ARBA00023136"/>
    </source>
</evidence>
<comment type="subcellular location">
    <subcellularLocation>
        <location evidence="1">Cell inner membrane</location>
        <topology evidence="1">Single-pass membrane protein</topology>
        <orientation evidence="1">Periplasmic side</orientation>
    </subcellularLocation>
</comment>
<evidence type="ECO:0000313" key="12">
    <source>
        <dbReference type="EMBL" id="MDQ0009443.1"/>
    </source>
</evidence>
<evidence type="ECO:0000313" key="13">
    <source>
        <dbReference type="Proteomes" id="UP001237737"/>
    </source>
</evidence>
<comment type="caution">
    <text evidence="12">The sequence shown here is derived from an EMBL/GenBank/DDBJ whole genome shotgun (WGS) entry which is preliminary data.</text>
</comment>
<keyword evidence="5" id="KW-0997">Cell inner membrane</keyword>
<keyword evidence="7" id="KW-0653">Protein transport</keyword>
<gene>
    <name evidence="12" type="ORF">J2T07_001620</name>
</gene>
<reference evidence="12 13" key="1">
    <citation type="submission" date="2023-07" db="EMBL/GenBank/DDBJ databases">
        <title>Sorghum-associated microbial communities from plants grown in Nebraska, USA.</title>
        <authorList>
            <person name="Schachtman D."/>
        </authorList>
    </citation>
    <scope>NUCLEOTIDE SEQUENCE [LARGE SCALE GENOMIC DNA]</scope>
    <source>
        <strain evidence="12 13">CC60</strain>
    </source>
</reference>
<dbReference type="InterPro" id="IPR037682">
    <property type="entry name" value="TonB_C"/>
</dbReference>
<proteinExistence type="inferred from homology"/>
<evidence type="ECO:0000259" key="11">
    <source>
        <dbReference type="PROSITE" id="PS52015"/>
    </source>
</evidence>
<organism evidence="12 13">
    <name type="scientific">Luteibacter jiangsuensis</name>
    <dbReference type="NCBI Taxonomy" id="637577"/>
    <lineage>
        <taxon>Bacteria</taxon>
        <taxon>Pseudomonadati</taxon>
        <taxon>Pseudomonadota</taxon>
        <taxon>Gammaproteobacteria</taxon>
        <taxon>Lysobacterales</taxon>
        <taxon>Rhodanobacteraceae</taxon>
        <taxon>Luteibacter</taxon>
    </lineage>
</organism>
<dbReference type="PROSITE" id="PS52015">
    <property type="entry name" value="TONB_CTD"/>
    <property type="match status" value="1"/>
</dbReference>
<evidence type="ECO:0000256" key="10">
    <source>
        <dbReference type="SAM" id="Phobius"/>
    </source>
</evidence>
<keyword evidence="3" id="KW-0813">Transport</keyword>
<comment type="similarity">
    <text evidence="2">Belongs to the TonB family.</text>
</comment>